<name>A0A4C2A4C3_EUMVA</name>
<feature type="region of interest" description="Disordered" evidence="1">
    <location>
        <begin position="172"/>
        <end position="193"/>
    </location>
</feature>
<feature type="compositionally biased region" description="Low complexity" evidence="1">
    <location>
        <begin position="346"/>
        <end position="357"/>
    </location>
</feature>
<reference evidence="2 3" key="1">
    <citation type="journal article" date="2019" name="Commun. Biol.">
        <title>The bagworm genome reveals a unique fibroin gene that provides high tensile strength.</title>
        <authorList>
            <person name="Kono N."/>
            <person name="Nakamura H."/>
            <person name="Ohtoshi R."/>
            <person name="Tomita M."/>
            <person name="Numata K."/>
            <person name="Arakawa K."/>
        </authorList>
    </citation>
    <scope>NUCLEOTIDE SEQUENCE [LARGE SCALE GENOMIC DNA]</scope>
</reference>
<feature type="compositionally biased region" description="Basic and acidic residues" evidence="1">
    <location>
        <begin position="15"/>
        <end position="24"/>
    </location>
</feature>
<accession>A0A4C2A4C3</accession>
<dbReference type="AlphaFoldDB" id="A0A4C2A4C3"/>
<proteinExistence type="predicted"/>
<gene>
    <name evidence="2" type="ORF">EVAR_69929_1</name>
</gene>
<keyword evidence="3" id="KW-1185">Reference proteome</keyword>
<feature type="region of interest" description="Disordered" evidence="1">
    <location>
        <begin position="1"/>
        <end position="24"/>
    </location>
</feature>
<evidence type="ECO:0000256" key="1">
    <source>
        <dbReference type="SAM" id="MobiDB-lite"/>
    </source>
</evidence>
<evidence type="ECO:0000313" key="2">
    <source>
        <dbReference type="EMBL" id="GBP94103.1"/>
    </source>
</evidence>
<dbReference type="OrthoDB" id="7410811at2759"/>
<feature type="region of interest" description="Disordered" evidence="1">
    <location>
        <begin position="337"/>
        <end position="357"/>
    </location>
</feature>
<feature type="compositionally biased region" description="Basic and acidic residues" evidence="1">
    <location>
        <begin position="172"/>
        <end position="181"/>
    </location>
</feature>
<evidence type="ECO:0000313" key="3">
    <source>
        <dbReference type="Proteomes" id="UP000299102"/>
    </source>
</evidence>
<sequence>MDRSHSKSKKNRAPRYGEKEKPLSLHQDLKTIKENLKIKEMLKIVKINSSFRLKGPRGTKVITDNLSDIADNNLILESSTRNNVMDAPSVNEVYDTGSYSDNDSVLEQMYANTDEDNVCENYEIINPIASNEDSLQITTSNDNENETLVENYGESDDTVDCLKSQLHVPEEAIPEHSERDATSTLPRVKSQLSCERSRKMSLDQTILNRRKSWSQSELDLHSVGKSPLERKSSFFRKKLDNFFKNTSEIFKKQSGSVKSEKVSRKGSMSFSLQSLNEKNLFPSDMILQTKTEDTKSGDSINKLDLPSNLGCSASSLPGSEISQRSFLDSQISLVESQSSQPSYGDTQSSQSNLSTSQPFVDVASSSMNSLNDLKDPLASSRAYSVSSGLDTVHKPRSRRLASRTNRITWLANEGLAEYMRRRVEIEMNRKANNMSLSYQDVNYIPEAQSTSASTTRLDARGRRLSYQRAVSGEDPVMPHRLSDRRRNRYSPEMEPTVDNVVVRISRKQKQVQAKGFHLCLCNGGNGLHP</sequence>
<dbReference type="Proteomes" id="UP000299102">
    <property type="component" value="Unassembled WGS sequence"/>
</dbReference>
<protein>
    <submittedName>
        <fullName evidence="2">Uncharacterized protein</fullName>
    </submittedName>
</protein>
<dbReference type="EMBL" id="BGZK01002463">
    <property type="protein sequence ID" value="GBP94103.1"/>
    <property type="molecule type" value="Genomic_DNA"/>
</dbReference>
<feature type="compositionally biased region" description="Basic residues" evidence="1">
    <location>
        <begin position="1"/>
        <end position="13"/>
    </location>
</feature>
<feature type="compositionally biased region" description="Polar residues" evidence="1">
    <location>
        <begin position="182"/>
        <end position="193"/>
    </location>
</feature>
<organism evidence="2 3">
    <name type="scientific">Eumeta variegata</name>
    <name type="common">Bagworm moth</name>
    <name type="synonym">Eumeta japonica</name>
    <dbReference type="NCBI Taxonomy" id="151549"/>
    <lineage>
        <taxon>Eukaryota</taxon>
        <taxon>Metazoa</taxon>
        <taxon>Ecdysozoa</taxon>
        <taxon>Arthropoda</taxon>
        <taxon>Hexapoda</taxon>
        <taxon>Insecta</taxon>
        <taxon>Pterygota</taxon>
        <taxon>Neoptera</taxon>
        <taxon>Endopterygota</taxon>
        <taxon>Lepidoptera</taxon>
        <taxon>Glossata</taxon>
        <taxon>Ditrysia</taxon>
        <taxon>Tineoidea</taxon>
        <taxon>Psychidae</taxon>
        <taxon>Oiketicinae</taxon>
        <taxon>Eumeta</taxon>
    </lineage>
</organism>
<comment type="caution">
    <text evidence="2">The sequence shown here is derived from an EMBL/GenBank/DDBJ whole genome shotgun (WGS) entry which is preliminary data.</text>
</comment>